<keyword evidence="1" id="KW-1133">Transmembrane helix</keyword>
<dbReference type="OrthoDB" id="1924787at2759"/>
<reference evidence="2 3" key="1">
    <citation type="submission" date="2015-01" db="EMBL/GenBank/DDBJ databases">
        <title>The Genome Sequence of Exophiala xenobiotica CBS118157.</title>
        <authorList>
            <consortium name="The Broad Institute Genomics Platform"/>
            <person name="Cuomo C."/>
            <person name="de Hoog S."/>
            <person name="Gorbushina A."/>
            <person name="Stielow B."/>
            <person name="Teixiera M."/>
            <person name="Abouelleil A."/>
            <person name="Chapman S.B."/>
            <person name="Priest M."/>
            <person name="Young S.K."/>
            <person name="Wortman J."/>
            <person name="Nusbaum C."/>
            <person name="Birren B."/>
        </authorList>
    </citation>
    <scope>NUCLEOTIDE SEQUENCE [LARGE SCALE GENOMIC DNA]</scope>
    <source>
        <strain evidence="2 3">CBS 118157</strain>
    </source>
</reference>
<protein>
    <submittedName>
        <fullName evidence="2">Uncharacterized protein</fullName>
    </submittedName>
</protein>
<feature type="transmembrane region" description="Helical" evidence="1">
    <location>
        <begin position="86"/>
        <end position="109"/>
    </location>
</feature>
<accession>A0A0D2EGD7</accession>
<proteinExistence type="predicted"/>
<dbReference type="GeneID" id="25331174"/>
<keyword evidence="1" id="KW-0812">Transmembrane</keyword>
<evidence type="ECO:0000256" key="1">
    <source>
        <dbReference type="SAM" id="Phobius"/>
    </source>
</evidence>
<organism evidence="2 3">
    <name type="scientific">Exophiala xenobiotica</name>
    <dbReference type="NCBI Taxonomy" id="348802"/>
    <lineage>
        <taxon>Eukaryota</taxon>
        <taxon>Fungi</taxon>
        <taxon>Dikarya</taxon>
        <taxon>Ascomycota</taxon>
        <taxon>Pezizomycotina</taxon>
        <taxon>Eurotiomycetes</taxon>
        <taxon>Chaetothyriomycetidae</taxon>
        <taxon>Chaetothyriales</taxon>
        <taxon>Herpotrichiellaceae</taxon>
        <taxon>Exophiala</taxon>
    </lineage>
</organism>
<dbReference type="EMBL" id="KN847321">
    <property type="protein sequence ID" value="KIW53720.1"/>
    <property type="molecule type" value="Genomic_DNA"/>
</dbReference>
<gene>
    <name evidence="2" type="ORF">PV05_09266</name>
</gene>
<keyword evidence="3" id="KW-1185">Reference proteome</keyword>
<name>A0A0D2EGD7_9EURO</name>
<evidence type="ECO:0000313" key="2">
    <source>
        <dbReference type="EMBL" id="KIW53720.1"/>
    </source>
</evidence>
<dbReference type="Proteomes" id="UP000054342">
    <property type="component" value="Unassembled WGS sequence"/>
</dbReference>
<evidence type="ECO:0000313" key="3">
    <source>
        <dbReference type="Proteomes" id="UP000054342"/>
    </source>
</evidence>
<keyword evidence="1" id="KW-0472">Membrane</keyword>
<dbReference type="HOGENOM" id="CLU_1468184_0_0_1"/>
<dbReference type="AlphaFoldDB" id="A0A0D2EGD7"/>
<sequence length="184" mass="21830">MDNRIQEIRHAEEANGNFDRSWREEQLSEKKLSVAAHDFTRDEKEMTIREAIVANKKAIFWSLVISTCVIMEEYDTNLLGNFYAYLYYTMVGHVLTIASTVQLHILLFSSDEEQTQAARGRLEKNFELLTCLQRRWPALDISFARFREFHRACQNYKETSFRMDKWLLRFLFEFAKPVGEKDPN</sequence>
<dbReference type="RefSeq" id="XP_013314304.1">
    <property type="nucleotide sequence ID" value="XM_013458850.1"/>
</dbReference>